<evidence type="ECO:0000313" key="2">
    <source>
        <dbReference type="EMBL" id="MBB6676734.1"/>
    </source>
</evidence>
<reference evidence="2 3" key="1">
    <citation type="submission" date="2020-08" db="EMBL/GenBank/DDBJ databases">
        <title>Cohnella phylogeny.</title>
        <authorList>
            <person name="Dunlap C."/>
        </authorList>
    </citation>
    <scope>NUCLEOTIDE SEQUENCE [LARGE SCALE GENOMIC DNA]</scope>
    <source>
        <strain evidence="2 3">DSM 103658</strain>
    </source>
</reference>
<dbReference type="RefSeq" id="WP_185178019.1">
    <property type="nucleotide sequence ID" value="NZ_CBCSEP010000003.1"/>
</dbReference>
<dbReference type="InterPro" id="IPR036582">
    <property type="entry name" value="Mao_N_sf"/>
</dbReference>
<evidence type="ECO:0000256" key="1">
    <source>
        <dbReference type="SAM" id="SignalP"/>
    </source>
</evidence>
<keyword evidence="3" id="KW-1185">Reference proteome</keyword>
<dbReference type="SUPFAM" id="SSF55383">
    <property type="entry name" value="Copper amine oxidase, domain N"/>
    <property type="match status" value="1"/>
</dbReference>
<dbReference type="EMBL" id="JACJVN010000021">
    <property type="protein sequence ID" value="MBB6676734.1"/>
    <property type="molecule type" value="Genomic_DNA"/>
</dbReference>
<feature type="signal peptide" evidence="1">
    <location>
        <begin position="1"/>
        <end position="20"/>
    </location>
</feature>
<gene>
    <name evidence="2" type="ORF">H4Q31_05250</name>
</gene>
<evidence type="ECO:0008006" key="4">
    <source>
        <dbReference type="Google" id="ProtNLM"/>
    </source>
</evidence>
<name>A0A841T5Z5_9BACL</name>
<accession>A0A841T5Z5</accession>
<keyword evidence="1" id="KW-0732">Signal</keyword>
<dbReference type="AlphaFoldDB" id="A0A841T5Z5"/>
<sequence length="284" mass="29693">MKHKQALLVLTAAGVLGASAAVGASGLQEKVAGLLRSDVQITVNGEATAIEPVYINGRAYVPVRDAADALGYTINVQGKQIELSTPEPVEDELEAIQMSGVVVGVSQATDGGPTRLEVRGAGGAQWMMLYADSDTAITDESGAVKTVSDIKEGTHITADYGPIIAMSYPGQSSASKIVIGVDHLVKEDTVSRVELTKRGWQVQLGAPIDENGEFSASSVVLNVSDDTLVVKKNGESVKLEDLKEGTKVRAYYGPIETRSLPPQSSAALIVVLDGDSIAEGFLGQ</sequence>
<comment type="caution">
    <text evidence="2">The sequence shown here is derived from an EMBL/GenBank/DDBJ whole genome shotgun (WGS) entry which is preliminary data.</text>
</comment>
<evidence type="ECO:0000313" key="3">
    <source>
        <dbReference type="Proteomes" id="UP000574133"/>
    </source>
</evidence>
<feature type="chain" id="PRO_5038415686" description="Copper amine oxidase N-terminal domain-containing protein" evidence="1">
    <location>
        <begin position="21"/>
        <end position="284"/>
    </location>
</feature>
<protein>
    <recommendedName>
        <fullName evidence="4">Copper amine oxidase N-terminal domain-containing protein</fullName>
    </recommendedName>
</protein>
<proteinExistence type="predicted"/>
<dbReference type="Proteomes" id="UP000574133">
    <property type="component" value="Unassembled WGS sequence"/>
</dbReference>
<organism evidence="2 3">
    <name type="scientific">Cohnella lubricantis</name>
    <dbReference type="NCBI Taxonomy" id="2163172"/>
    <lineage>
        <taxon>Bacteria</taxon>
        <taxon>Bacillati</taxon>
        <taxon>Bacillota</taxon>
        <taxon>Bacilli</taxon>
        <taxon>Bacillales</taxon>
        <taxon>Paenibacillaceae</taxon>
        <taxon>Cohnella</taxon>
    </lineage>
</organism>